<feature type="compositionally biased region" description="Gly residues" evidence="1">
    <location>
        <begin position="62"/>
        <end position="72"/>
    </location>
</feature>
<dbReference type="EMBL" id="JANJYI010000003">
    <property type="protein sequence ID" value="KAK2655327.1"/>
    <property type="molecule type" value="Genomic_DNA"/>
</dbReference>
<comment type="caution">
    <text evidence="2">The sequence shown here is derived from an EMBL/GenBank/DDBJ whole genome shotgun (WGS) entry which is preliminary data.</text>
</comment>
<keyword evidence="3" id="KW-1185">Reference proteome</keyword>
<dbReference type="AlphaFoldDB" id="A0AAD9X9P7"/>
<dbReference type="GO" id="GO:0005689">
    <property type="term" value="C:U12-type spliceosomal complex"/>
    <property type="evidence" value="ECO:0007669"/>
    <property type="project" value="TreeGrafter"/>
</dbReference>
<protein>
    <submittedName>
        <fullName evidence="2">Uncharacterized protein</fullName>
    </submittedName>
</protein>
<evidence type="ECO:0000313" key="2">
    <source>
        <dbReference type="EMBL" id="KAK2655327.1"/>
    </source>
</evidence>
<accession>A0AAD9X9P7</accession>
<dbReference type="Proteomes" id="UP001280121">
    <property type="component" value="Unassembled WGS sequence"/>
</dbReference>
<name>A0AAD9X9P7_9ROSI</name>
<feature type="region of interest" description="Disordered" evidence="1">
    <location>
        <begin position="54"/>
        <end position="77"/>
    </location>
</feature>
<gene>
    <name evidence="2" type="ORF">Ddye_008379</name>
</gene>
<feature type="region of interest" description="Disordered" evidence="1">
    <location>
        <begin position="1"/>
        <end position="20"/>
    </location>
</feature>
<dbReference type="PANTHER" id="PTHR48190:SF2">
    <property type="entry name" value="PROGRAMMED CELL DEATH PROTEIN 7"/>
    <property type="match status" value="1"/>
</dbReference>
<evidence type="ECO:0000256" key="1">
    <source>
        <dbReference type="SAM" id="MobiDB-lite"/>
    </source>
</evidence>
<dbReference type="InterPro" id="IPR052831">
    <property type="entry name" value="Apoptosis_promoter"/>
</dbReference>
<evidence type="ECO:0000313" key="3">
    <source>
        <dbReference type="Proteomes" id="UP001280121"/>
    </source>
</evidence>
<dbReference type="PANTHER" id="PTHR48190">
    <property type="entry name" value="PROGRAMMED CELL DEATH PROTEIN 7"/>
    <property type="match status" value="1"/>
</dbReference>
<reference evidence="2" key="1">
    <citation type="journal article" date="2023" name="Plant J.">
        <title>Genome sequences and population genomics provide insights into the demographic history, inbreeding, and mutation load of two 'living fossil' tree species of Dipteronia.</title>
        <authorList>
            <person name="Feng Y."/>
            <person name="Comes H.P."/>
            <person name="Chen J."/>
            <person name="Zhu S."/>
            <person name="Lu R."/>
            <person name="Zhang X."/>
            <person name="Li P."/>
            <person name="Qiu J."/>
            <person name="Olsen K.M."/>
            <person name="Qiu Y."/>
        </authorList>
    </citation>
    <scope>NUCLEOTIDE SEQUENCE</scope>
    <source>
        <strain evidence="2">KIB01</strain>
    </source>
</reference>
<proteinExistence type="predicted"/>
<organism evidence="2 3">
    <name type="scientific">Dipteronia dyeriana</name>
    <dbReference type="NCBI Taxonomy" id="168575"/>
    <lineage>
        <taxon>Eukaryota</taxon>
        <taxon>Viridiplantae</taxon>
        <taxon>Streptophyta</taxon>
        <taxon>Embryophyta</taxon>
        <taxon>Tracheophyta</taxon>
        <taxon>Spermatophyta</taxon>
        <taxon>Magnoliopsida</taxon>
        <taxon>eudicotyledons</taxon>
        <taxon>Gunneridae</taxon>
        <taxon>Pentapetalae</taxon>
        <taxon>rosids</taxon>
        <taxon>malvids</taxon>
        <taxon>Sapindales</taxon>
        <taxon>Sapindaceae</taxon>
        <taxon>Hippocastanoideae</taxon>
        <taxon>Acereae</taxon>
        <taxon>Dipteronia</taxon>
    </lineage>
</organism>
<sequence>MAAETQTPEHEQFEQADQEADVWRAREIAKDIAKRKVQKMNEIAKLKAKEERKRLESEDVFSGGGGGGGGGGRDAKLTEAITGGDAITRLGVELESMGLDRMQVVRVAIHFGNKPNQLRIWNGLNDSYKPDFVKAILEE</sequence>